<dbReference type="EMBL" id="SMBJ01000015">
    <property type="protein sequence ID" value="TCU17883.1"/>
    <property type="molecule type" value="Genomic_DNA"/>
</dbReference>
<organism evidence="3 4">
    <name type="scientific">Rhizobium azibense</name>
    <dbReference type="NCBI Taxonomy" id="1136135"/>
    <lineage>
        <taxon>Bacteria</taxon>
        <taxon>Pseudomonadati</taxon>
        <taxon>Pseudomonadota</taxon>
        <taxon>Alphaproteobacteria</taxon>
        <taxon>Hyphomicrobiales</taxon>
        <taxon>Rhizobiaceae</taxon>
        <taxon>Rhizobium/Agrobacterium group</taxon>
        <taxon>Rhizobium</taxon>
    </lineage>
</organism>
<evidence type="ECO:0000313" key="3">
    <source>
        <dbReference type="EMBL" id="TCU31984.1"/>
    </source>
</evidence>
<proteinExistence type="predicted"/>
<dbReference type="Gene3D" id="3.90.1750.20">
    <property type="entry name" value="Putative Large Serine Recombinase, Chain B, Domain 2"/>
    <property type="match status" value="1"/>
</dbReference>
<accession>A0A4R3RC13</accession>
<comment type="caution">
    <text evidence="3">The sequence shown here is derived from an EMBL/GenBank/DDBJ whole genome shotgun (WGS) entry which is preliminary data.</text>
</comment>
<dbReference type="GO" id="GO:0000150">
    <property type="term" value="F:DNA strand exchange activity"/>
    <property type="evidence" value="ECO:0007669"/>
    <property type="project" value="InterPro"/>
</dbReference>
<dbReference type="AlphaFoldDB" id="A0A4R3RC13"/>
<evidence type="ECO:0000259" key="1">
    <source>
        <dbReference type="Pfam" id="PF07508"/>
    </source>
</evidence>
<dbReference type="InterPro" id="IPR038109">
    <property type="entry name" value="DNA_bind_recomb_sf"/>
</dbReference>
<dbReference type="EMBL" id="SMBK01000023">
    <property type="protein sequence ID" value="TCU31984.1"/>
    <property type="molecule type" value="Genomic_DNA"/>
</dbReference>
<feature type="domain" description="Recombinase" evidence="1">
    <location>
        <begin position="22"/>
        <end position="90"/>
    </location>
</feature>
<evidence type="ECO:0000313" key="2">
    <source>
        <dbReference type="EMBL" id="TCU17883.1"/>
    </source>
</evidence>
<dbReference type="InterPro" id="IPR011109">
    <property type="entry name" value="DNA_bind_recombinase_dom"/>
</dbReference>
<keyword evidence="5" id="KW-1185">Reference proteome</keyword>
<gene>
    <name evidence="3" type="ORF">EV129_12380</name>
    <name evidence="2" type="ORF">EV130_11582</name>
</gene>
<dbReference type="Proteomes" id="UP000295507">
    <property type="component" value="Unassembled WGS sequence"/>
</dbReference>
<dbReference type="Pfam" id="PF07508">
    <property type="entry name" value="Recombinase"/>
    <property type="match status" value="1"/>
</dbReference>
<evidence type="ECO:0000313" key="5">
    <source>
        <dbReference type="Proteomes" id="UP000295547"/>
    </source>
</evidence>
<reference evidence="4 5" key="1">
    <citation type="submission" date="2019-03" db="EMBL/GenBank/DDBJ databases">
        <title>Genomic Encyclopedia of Type Strains, Phase IV (KMG-V): Genome sequencing to study the core and pangenomes of soil and plant-associated prokaryotes.</title>
        <authorList>
            <person name="Whitman W."/>
        </authorList>
    </citation>
    <scope>NUCLEOTIDE SEQUENCE [LARGE SCALE GENOMIC DNA]</scope>
    <source>
        <strain evidence="2 5">Gr42</strain>
        <strain evidence="3 4">IE4868</strain>
    </source>
</reference>
<name>A0A4R3RC13_9HYPH</name>
<dbReference type="Proteomes" id="UP000295547">
    <property type="component" value="Unassembled WGS sequence"/>
</dbReference>
<protein>
    <submittedName>
        <fullName evidence="3">Recombinase</fullName>
    </submittedName>
</protein>
<dbReference type="GO" id="GO:0003677">
    <property type="term" value="F:DNA binding"/>
    <property type="evidence" value="ECO:0007669"/>
    <property type="project" value="InterPro"/>
</dbReference>
<sequence>MVKKFDRNGDPVRGDRTINDFQADVIRRIFRDYAAGKSAKRIAFELNKEAIPAPGGGDWGFSTINGNPKRGNGILNNEMYVGKLIWNRTASAS</sequence>
<evidence type="ECO:0000313" key="4">
    <source>
        <dbReference type="Proteomes" id="UP000295507"/>
    </source>
</evidence>